<dbReference type="RefSeq" id="WP_009156883.1">
    <property type="nucleotide sequence ID" value="NZ_JAAOYM010000001.1"/>
</dbReference>
<sequence length="188" mass="20938">MTISSGPIDVTSLRGRHETHRWNRVSVGDLCEQLVWSRPDKETVVGHERAYAYPEHRRLTYREVDELANRVANALAAQGLHANTFLRTAPDVVPANGQTVAESEVIEFCRSRLAGFETPKRVTVTDALPETVGQVPDPGRRQTPVHRMTTRTVACGHKERAGSRRNHVSCARTSPRFSAACFRLGVNN</sequence>
<protein>
    <submittedName>
        <fullName evidence="1">Acyl-CoA synthetase (AMP-forming)/AMP-acid ligase II</fullName>
    </submittedName>
</protein>
<dbReference type="AlphaFoldDB" id="A0A7X5UKK9"/>
<evidence type="ECO:0000313" key="2">
    <source>
        <dbReference type="Proteomes" id="UP000545493"/>
    </source>
</evidence>
<keyword evidence="2" id="KW-1185">Reference proteome</keyword>
<dbReference type="EMBL" id="JAAOYM010000001">
    <property type="protein sequence ID" value="NIJ09710.1"/>
    <property type="molecule type" value="Genomic_DNA"/>
</dbReference>
<proteinExistence type="predicted"/>
<accession>A0A7X5UKK9</accession>
<dbReference type="GO" id="GO:0016874">
    <property type="term" value="F:ligase activity"/>
    <property type="evidence" value="ECO:0007669"/>
    <property type="project" value="UniProtKB-KW"/>
</dbReference>
<comment type="caution">
    <text evidence="1">The sequence shown here is derived from an EMBL/GenBank/DDBJ whole genome shotgun (WGS) entry which is preliminary data.</text>
</comment>
<keyword evidence="1" id="KW-0436">Ligase</keyword>
<evidence type="ECO:0000313" key="1">
    <source>
        <dbReference type="EMBL" id="NIJ09710.1"/>
    </source>
</evidence>
<gene>
    <name evidence="1" type="ORF">FHU38_000054</name>
</gene>
<reference evidence="1 2" key="1">
    <citation type="submission" date="2020-03" db="EMBL/GenBank/DDBJ databases">
        <title>Sequencing the genomes of 1000 actinobacteria strains.</title>
        <authorList>
            <person name="Klenk H.-P."/>
        </authorList>
    </citation>
    <scope>NUCLEOTIDE SEQUENCE [LARGE SCALE GENOMIC DNA]</scope>
    <source>
        <strain evidence="1 2">DSM 45685</strain>
    </source>
</reference>
<dbReference type="SUPFAM" id="SSF56801">
    <property type="entry name" value="Acetyl-CoA synthetase-like"/>
    <property type="match status" value="2"/>
</dbReference>
<dbReference type="Proteomes" id="UP000545493">
    <property type="component" value="Unassembled WGS sequence"/>
</dbReference>
<organism evidence="1 2">
    <name type="scientific">Saccharomonospora amisosensis</name>
    <dbReference type="NCBI Taxonomy" id="1128677"/>
    <lineage>
        <taxon>Bacteria</taxon>
        <taxon>Bacillati</taxon>
        <taxon>Actinomycetota</taxon>
        <taxon>Actinomycetes</taxon>
        <taxon>Pseudonocardiales</taxon>
        <taxon>Pseudonocardiaceae</taxon>
        <taxon>Saccharomonospora</taxon>
    </lineage>
</organism>
<dbReference type="Gene3D" id="3.40.50.980">
    <property type="match status" value="1"/>
</dbReference>
<name>A0A7X5UKK9_9PSEU</name>